<dbReference type="SUPFAM" id="SSF50182">
    <property type="entry name" value="Sm-like ribonucleoproteins"/>
    <property type="match status" value="1"/>
</dbReference>
<dbReference type="Pfam" id="PF00924">
    <property type="entry name" value="MS_channel_2nd"/>
    <property type="match status" value="1"/>
</dbReference>
<feature type="transmembrane region" description="Helical" evidence="7">
    <location>
        <begin position="264"/>
        <end position="286"/>
    </location>
</feature>
<evidence type="ECO:0000256" key="8">
    <source>
        <dbReference type="SAM" id="SignalP"/>
    </source>
</evidence>
<evidence type="ECO:0000313" key="11">
    <source>
        <dbReference type="Proteomes" id="UP000663090"/>
    </source>
</evidence>
<dbReference type="InterPro" id="IPR011066">
    <property type="entry name" value="MscS_channel_C_sf"/>
</dbReference>
<dbReference type="InterPro" id="IPR010920">
    <property type="entry name" value="LSM_dom_sf"/>
</dbReference>
<dbReference type="Gene3D" id="1.10.287.1260">
    <property type="match status" value="1"/>
</dbReference>
<keyword evidence="4 7" id="KW-1133">Transmembrane helix</keyword>
<dbReference type="PANTHER" id="PTHR30566">
    <property type="entry name" value="YNAI-RELATED MECHANOSENSITIVE ION CHANNEL"/>
    <property type="match status" value="1"/>
</dbReference>
<evidence type="ECO:0000313" key="10">
    <source>
        <dbReference type="EMBL" id="QSQ13609.1"/>
    </source>
</evidence>
<feature type="transmembrane region" description="Helical" evidence="7">
    <location>
        <begin position="307"/>
        <end position="330"/>
    </location>
</feature>
<dbReference type="InterPro" id="IPR023408">
    <property type="entry name" value="MscS_beta-dom_sf"/>
</dbReference>
<evidence type="ECO:0000256" key="6">
    <source>
        <dbReference type="SAM" id="MobiDB-lite"/>
    </source>
</evidence>
<feature type="region of interest" description="Disordered" evidence="6">
    <location>
        <begin position="518"/>
        <end position="552"/>
    </location>
</feature>
<keyword evidence="2" id="KW-1003">Cell membrane</keyword>
<comment type="subcellular location">
    <subcellularLocation>
        <location evidence="1">Cell membrane</location>
        <topology evidence="1">Multi-pass membrane protein</topology>
    </subcellularLocation>
</comment>
<evidence type="ECO:0000256" key="7">
    <source>
        <dbReference type="SAM" id="Phobius"/>
    </source>
</evidence>
<name>A0ABX7N7T2_9BACT</name>
<evidence type="ECO:0000256" key="4">
    <source>
        <dbReference type="ARBA" id="ARBA00022989"/>
    </source>
</evidence>
<keyword evidence="5 7" id="KW-0472">Membrane</keyword>
<evidence type="ECO:0000256" key="1">
    <source>
        <dbReference type="ARBA" id="ARBA00004651"/>
    </source>
</evidence>
<feature type="compositionally biased region" description="Pro residues" evidence="6">
    <location>
        <begin position="543"/>
        <end position="552"/>
    </location>
</feature>
<dbReference type="InterPro" id="IPR006685">
    <property type="entry name" value="MscS_channel_2nd"/>
</dbReference>
<feature type="transmembrane region" description="Helical" evidence="7">
    <location>
        <begin position="183"/>
        <end position="202"/>
    </location>
</feature>
<keyword evidence="3 7" id="KW-0812">Transmembrane</keyword>
<dbReference type="RefSeq" id="WP_206715422.1">
    <property type="nucleotide sequence ID" value="NZ_CP071091.1"/>
</dbReference>
<dbReference type="SUPFAM" id="SSF82689">
    <property type="entry name" value="Mechanosensitive channel protein MscS (YggB), C-terminal domain"/>
    <property type="match status" value="1"/>
</dbReference>
<proteinExistence type="predicted"/>
<reference evidence="10 11" key="1">
    <citation type="submission" date="2021-02" db="EMBL/GenBank/DDBJ databases">
        <title>De Novo genome assembly of isolated myxobacteria.</title>
        <authorList>
            <person name="Stevens D.C."/>
        </authorList>
    </citation>
    <scope>NUCLEOTIDE SEQUENCE [LARGE SCALE GENOMIC DNA]</scope>
    <source>
        <strain evidence="10 11">SCHIC003</strain>
    </source>
</reference>
<feature type="transmembrane region" description="Helical" evidence="7">
    <location>
        <begin position="336"/>
        <end position="355"/>
    </location>
</feature>
<accession>A0ABX7N7T2</accession>
<feature type="signal peptide" evidence="8">
    <location>
        <begin position="1"/>
        <end position="26"/>
    </location>
</feature>
<dbReference type="Gene3D" id="2.30.30.60">
    <property type="match status" value="1"/>
</dbReference>
<keyword evidence="11" id="KW-1185">Reference proteome</keyword>
<evidence type="ECO:0000259" key="9">
    <source>
        <dbReference type="Pfam" id="PF00924"/>
    </source>
</evidence>
<sequence length="552" mass="61016">MMPRVRHAWTALLLVGCLLWTLPALALNSGLSQPASPMDRQTPHAAAQGFLSAAHRGDYETAAHYLDLDFIPRAQQPERGAQLARRLKFVLDRKLAVDLASVSKAPEGDPADARFDQLGVIPLDGANVSIRLQRVTQDSALVWVFSESTVRMVDSLFEAYGPRVAEWMPPFFFSGTVLGLEPWQWLGLLVTLLAALGLSLLLERVTLAIALRVARWTDATLDDQLVEAGRGPLRLPFFAALLVVGTSFLLLPRPVQSVANRVSYSLLIVSVAWFILRFLRVFAAFVQNRVSSETQDAARARSLRTQFAVLRAVFEAATYVVAAALLLMQFEVVRNVGVSLLASAGIAGLVIGLAAQKSISTLLAGIQLSITQPIRIGDQVVVETEFGTVEEITLTYVVLRVWDQRRMVIPITYFLDKPFQNWSKVSPELLGAVTLQVDYSTDVDAMRAELKRILSGEAQHLWDGRFQSVVVLEAQDRTLTIRALVSAANPDKLFDLRALVRERLVSFLRAHPQWLPFTRTESRQAPTPLPEPRDDPQPDAPQDAPPPGPRMS</sequence>
<dbReference type="EMBL" id="CP071091">
    <property type="protein sequence ID" value="QSQ13609.1"/>
    <property type="molecule type" value="Genomic_DNA"/>
</dbReference>
<feature type="domain" description="Mechanosensitive ion channel MscS" evidence="9">
    <location>
        <begin position="358"/>
        <end position="424"/>
    </location>
</feature>
<gene>
    <name evidence="10" type="ORF">JY572_35610</name>
</gene>
<dbReference type="Proteomes" id="UP000663090">
    <property type="component" value="Chromosome"/>
</dbReference>
<organism evidence="10 11">
    <name type="scientific">Myxococcus landrumensis</name>
    <dbReference type="NCBI Taxonomy" id="2813577"/>
    <lineage>
        <taxon>Bacteria</taxon>
        <taxon>Pseudomonadati</taxon>
        <taxon>Myxococcota</taxon>
        <taxon>Myxococcia</taxon>
        <taxon>Myxococcales</taxon>
        <taxon>Cystobacterineae</taxon>
        <taxon>Myxococcaceae</taxon>
        <taxon>Myxococcus</taxon>
    </lineage>
</organism>
<dbReference type="PANTHER" id="PTHR30566:SF25">
    <property type="entry name" value="INNER MEMBRANE PROTEIN"/>
    <property type="match status" value="1"/>
</dbReference>
<evidence type="ECO:0000256" key="3">
    <source>
        <dbReference type="ARBA" id="ARBA00022692"/>
    </source>
</evidence>
<keyword evidence="8" id="KW-0732">Signal</keyword>
<feature type="transmembrane region" description="Helical" evidence="7">
    <location>
        <begin position="235"/>
        <end position="252"/>
    </location>
</feature>
<evidence type="ECO:0000256" key="5">
    <source>
        <dbReference type="ARBA" id="ARBA00023136"/>
    </source>
</evidence>
<dbReference type="PROSITE" id="PS51257">
    <property type="entry name" value="PROKAR_LIPOPROTEIN"/>
    <property type="match status" value="1"/>
</dbReference>
<protein>
    <submittedName>
        <fullName evidence="10">Mechanosensitive ion channel family protein</fullName>
    </submittedName>
</protein>
<evidence type="ECO:0000256" key="2">
    <source>
        <dbReference type="ARBA" id="ARBA00022475"/>
    </source>
</evidence>
<feature type="chain" id="PRO_5046641149" evidence="8">
    <location>
        <begin position="27"/>
        <end position="552"/>
    </location>
</feature>